<keyword evidence="3" id="KW-0328">Glycosyltransferase</keyword>
<dbReference type="GO" id="GO:0005886">
    <property type="term" value="C:plasma membrane"/>
    <property type="evidence" value="ECO:0007669"/>
    <property type="project" value="UniProtKB-SubCell"/>
</dbReference>
<keyword evidence="4 12" id="KW-0808">Transferase</keyword>
<dbReference type="PANTHER" id="PTHR33908">
    <property type="entry name" value="MANNOSYLTRANSFERASE YKCB-RELATED"/>
    <property type="match status" value="1"/>
</dbReference>
<organism evidence="12 13">
    <name type="scientific">Stackebrandtia nassauensis (strain DSM 44728 / CIP 108903 / NRRL B-16338 / NBRC 102104 / LLR-40K-21)</name>
    <dbReference type="NCBI Taxonomy" id="446470"/>
    <lineage>
        <taxon>Bacteria</taxon>
        <taxon>Bacillati</taxon>
        <taxon>Actinomycetota</taxon>
        <taxon>Actinomycetes</taxon>
        <taxon>Glycomycetales</taxon>
        <taxon>Glycomycetaceae</taxon>
        <taxon>Stackebrandtia</taxon>
    </lineage>
</organism>
<dbReference type="PANTHER" id="PTHR33908:SF3">
    <property type="entry name" value="UNDECAPRENYL PHOSPHATE-ALPHA-4-AMINO-4-DEOXY-L-ARABINOSE ARABINOSYL TRANSFERASE"/>
    <property type="match status" value="1"/>
</dbReference>
<feature type="transmembrane region" description="Helical" evidence="9">
    <location>
        <begin position="107"/>
        <end position="128"/>
    </location>
</feature>
<dbReference type="EMBL" id="CP001778">
    <property type="protein sequence ID" value="ADD44885.1"/>
    <property type="molecule type" value="Genomic_DNA"/>
</dbReference>
<feature type="transmembrane region" description="Helical" evidence="9">
    <location>
        <begin position="309"/>
        <end position="327"/>
    </location>
</feature>
<dbReference type="RefSeq" id="WP_013020456.1">
    <property type="nucleotide sequence ID" value="NC_013947.1"/>
</dbReference>
<feature type="transmembrane region" description="Helical" evidence="9">
    <location>
        <begin position="134"/>
        <end position="154"/>
    </location>
</feature>
<dbReference type="InterPro" id="IPR038731">
    <property type="entry name" value="RgtA/B/C-like"/>
</dbReference>
<keyword evidence="2" id="KW-1003">Cell membrane</keyword>
<reference evidence="12 13" key="1">
    <citation type="journal article" date="2009" name="Stand. Genomic Sci.">
        <title>Complete genome sequence of Stackebrandtia nassauensis type strain (LLR-40K-21).</title>
        <authorList>
            <person name="Munk C."/>
            <person name="Lapidus A."/>
            <person name="Copeland A."/>
            <person name="Jando M."/>
            <person name="Mayilraj S."/>
            <person name="Glavina Del Rio T."/>
            <person name="Nolan M."/>
            <person name="Chen F."/>
            <person name="Lucas S."/>
            <person name="Tice H."/>
            <person name="Cheng J.F."/>
            <person name="Han C."/>
            <person name="Detter J.C."/>
            <person name="Bruce D."/>
            <person name="Goodwin L."/>
            <person name="Chain P."/>
            <person name="Pitluck S."/>
            <person name="Goker M."/>
            <person name="Ovchinikova G."/>
            <person name="Pati A."/>
            <person name="Ivanova N."/>
            <person name="Mavromatis K."/>
            <person name="Chen A."/>
            <person name="Palaniappan K."/>
            <person name="Land M."/>
            <person name="Hauser L."/>
            <person name="Chang Y.J."/>
            <person name="Jeffries C.D."/>
            <person name="Bristow J."/>
            <person name="Eisen J.A."/>
            <person name="Markowitz V."/>
            <person name="Hugenholtz P."/>
            <person name="Kyrpides N.C."/>
            <person name="Klenk H.P."/>
        </authorList>
    </citation>
    <scope>NUCLEOTIDE SEQUENCE [LARGE SCALE GENOMIC DNA]</scope>
    <source>
        <strain evidence="13">DSM 44728 / CIP 108903 / NRRL B-16338 / NBRC 102104 / LLR-40K-21</strain>
    </source>
</reference>
<evidence type="ECO:0000256" key="3">
    <source>
        <dbReference type="ARBA" id="ARBA00022676"/>
    </source>
</evidence>
<evidence type="ECO:0000256" key="4">
    <source>
        <dbReference type="ARBA" id="ARBA00022679"/>
    </source>
</evidence>
<dbReference type="InterPro" id="IPR050297">
    <property type="entry name" value="LipidA_mod_glycosyltrf_83"/>
</dbReference>
<accession>D3QBZ6</accession>
<evidence type="ECO:0000256" key="9">
    <source>
        <dbReference type="SAM" id="Phobius"/>
    </source>
</evidence>
<feature type="transmembrane region" description="Helical" evidence="9">
    <location>
        <begin position="230"/>
        <end position="248"/>
    </location>
</feature>
<feature type="compositionally biased region" description="Gly residues" evidence="8">
    <location>
        <begin position="538"/>
        <end position="550"/>
    </location>
</feature>
<evidence type="ECO:0000256" key="7">
    <source>
        <dbReference type="ARBA" id="ARBA00023136"/>
    </source>
</evidence>
<dbReference type="GO" id="GO:0010041">
    <property type="term" value="P:response to iron(III) ion"/>
    <property type="evidence" value="ECO:0007669"/>
    <property type="project" value="TreeGrafter"/>
</dbReference>
<proteinExistence type="predicted"/>
<feature type="compositionally biased region" description="Gly residues" evidence="8">
    <location>
        <begin position="583"/>
        <end position="628"/>
    </location>
</feature>
<dbReference type="Pfam" id="PF13231">
    <property type="entry name" value="PMT_2"/>
    <property type="match status" value="1"/>
</dbReference>
<evidence type="ECO:0000256" key="5">
    <source>
        <dbReference type="ARBA" id="ARBA00022692"/>
    </source>
</evidence>
<evidence type="ECO:0000313" key="13">
    <source>
        <dbReference type="Proteomes" id="UP000000844"/>
    </source>
</evidence>
<feature type="transmembrane region" description="Helical" evidence="9">
    <location>
        <begin position="28"/>
        <end position="48"/>
    </location>
</feature>
<evidence type="ECO:0000259" key="11">
    <source>
        <dbReference type="Pfam" id="PF24878"/>
    </source>
</evidence>
<evidence type="ECO:0000256" key="8">
    <source>
        <dbReference type="SAM" id="MobiDB-lite"/>
    </source>
</evidence>
<evidence type="ECO:0000313" key="12">
    <source>
        <dbReference type="EMBL" id="ADD44885.1"/>
    </source>
</evidence>
<dbReference type="GO" id="GO:0016763">
    <property type="term" value="F:pentosyltransferase activity"/>
    <property type="evidence" value="ECO:0007669"/>
    <property type="project" value="TreeGrafter"/>
</dbReference>
<feature type="transmembrane region" description="Helical" evidence="9">
    <location>
        <begin position="389"/>
        <end position="410"/>
    </location>
</feature>
<feature type="transmembrane region" description="Helical" evidence="9">
    <location>
        <begin position="416"/>
        <end position="434"/>
    </location>
</feature>
<gene>
    <name evidence="12" type="ordered locus">Snas_5251</name>
</gene>
<name>D3QBZ6_STANL</name>
<dbReference type="OrthoDB" id="5241882at2"/>
<dbReference type="AlphaFoldDB" id="D3QBZ6"/>
<dbReference type="STRING" id="446470.Snas_5251"/>
<feature type="transmembrane region" description="Helical" evidence="9">
    <location>
        <begin position="467"/>
        <end position="489"/>
    </location>
</feature>
<feature type="domain" description="Putative mannosyltransferase YkcA/B-like C-terminal" evidence="11">
    <location>
        <begin position="638"/>
        <end position="728"/>
    </location>
</feature>
<keyword evidence="7 9" id="KW-0472">Membrane</keyword>
<dbReference type="Proteomes" id="UP000000844">
    <property type="component" value="Chromosome"/>
</dbReference>
<dbReference type="KEGG" id="sna:Snas_5251"/>
<dbReference type="Pfam" id="PF24878">
    <property type="entry name" value="YkcB_C"/>
    <property type="match status" value="1"/>
</dbReference>
<keyword evidence="6 9" id="KW-1133">Transmembrane helix</keyword>
<feature type="region of interest" description="Disordered" evidence="8">
    <location>
        <begin position="535"/>
        <end position="632"/>
    </location>
</feature>
<dbReference type="InterPro" id="IPR056785">
    <property type="entry name" value="YkcA/B-like_C"/>
</dbReference>
<protein>
    <submittedName>
        <fullName evidence="12">Glycosyl transferase family 39</fullName>
    </submittedName>
</protein>
<evidence type="ECO:0000256" key="2">
    <source>
        <dbReference type="ARBA" id="ARBA00022475"/>
    </source>
</evidence>
<feature type="transmembrane region" description="Helical" evidence="9">
    <location>
        <begin position="441"/>
        <end position="461"/>
    </location>
</feature>
<feature type="transmembrane region" description="Helical" evidence="9">
    <location>
        <begin position="185"/>
        <end position="218"/>
    </location>
</feature>
<feature type="domain" description="Glycosyltransferase RgtA/B/C/D-like" evidence="10">
    <location>
        <begin position="86"/>
        <end position="241"/>
    </location>
</feature>
<evidence type="ECO:0000259" key="10">
    <source>
        <dbReference type="Pfam" id="PF13231"/>
    </source>
</evidence>
<keyword evidence="5 9" id="KW-0812">Transmembrane</keyword>
<feature type="transmembrane region" description="Helical" evidence="9">
    <location>
        <begin position="496"/>
        <end position="518"/>
    </location>
</feature>
<comment type="subcellular location">
    <subcellularLocation>
        <location evidence="1">Cell membrane</location>
        <topology evidence="1">Multi-pass membrane protein</topology>
    </subcellularLocation>
</comment>
<dbReference type="GO" id="GO:0009103">
    <property type="term" value="P:lipopolysaccharide biosynthetic process"/>
    <property type="evidence" value="ECO:0007669"/>
    <property type="project" value="UniProtKB-ARBA"/>
</dbReference>
<sequence>MTTVAVEPTRPVSLPMRWWRGRPADPAWVRPALLTLLALSAVTFLWGLGSSGYANQFYSAAVQAGSASWKAFFFGSSDAANSITVDKPPAALWPMALSVRLFGLSSWSILVPQALMGVASVGVVYAAVRRGFGPAAGLLSGAVFALTPVAALMFRFNNPDAMLCLLSVLAIYCVVRAVEAGRTKWMVAAGALLGFAFLVKTLQAWLIVPVLAVVFLASGPAKLWRRVGQLLAAGAAMVAACGWWIAIVELWPASSRPYIGGSQTNSFLELTFGYNGLGRITGEETGSLGGGMSDGSILRMFTSANGGQIAWLLPAALILLLASLYLLRRNRAKLGRRLLLPWRGASKLEAVEPRADARQGKREAGPQPQVATAARRAVARRTTAQLAQLWLWGGSMLITALVFSFMAGIFHEYYTIALAPYIAATVGIGAVILWRRRRFPAVAVTLAVVLAVTAMWAFVLLGRSSDWLPWLRWTVLTVGLVAAVGLVFARRLPKRLALLVAALGLAAALAGPIGYTAYTVGTSYGGSIITAGPATQDGGMGGPGGGGPGGQNMVYGPPGQDGQDGKDGGTPPNGNGSPKGQAGPDGGNGPGGKGPGGQDGANGPGGQDGANGPGGQDGGKGNGPGGFLNGQSVSDEVADALSANADDYTWVAAATGSQNASSFQLASEQPVMAIGGFNGSDPSPTLDQFKEYVADGEIHYYVSGGGMMGGPNGDSGSSSKIAEWVEDNFKKVTVDGTELYDLTQPDN</sequence>
<keyword evidence="13" id="KW-1185">Reference proteome</keyword>
<dbReference type="eggNOG" id="COG1807">
    <property type="taxonomic scope" value="Bacteria"/>
</dbReference>
<evidence type="ECO:0000256" key="6">
    <source>
        <dbReference type="ARBA" id="ARBA00022989"/>
    </source>
</evidence>
<dbReference type="HOGENOM" id="CLU_007261_1_0_11"/>
<evidence type="ECO:0000256" key="1">
    <source>
        <dbReference type="ARBA" id="ARBA00004651"/>
    </source>
</evidence>